<proteinExistence type="predicted"/>
<dbReference type="InterPro" id="IPR026350">
    <property type="entry name" value="GxxExxY"/>
</dbReference>
<evidence type="ECO:0000313" key="2">
    <source>
        <dbReference type="Proteomes" id="UP000034154"/>
    </source>
</evidence>
<evidence type="ECO:0008006" key="3">
    <source>
        <dbReference type="Google" id="ProtNLM"/>
    </source>
</evidence>
<dbReference type="AlphaFoldDB" id="A0A0G1LPA4"/>
<name>A0A0G1LPA4_9BACT</name>
<organism evidence="1 2">
    <name type="scientific">Candidatus Uhrbacteria bacterium GW2011_GWF2_44_350</name>
    <dbReference type="NCBI Taxonomy" id="1619000"/>
    <lineage>
        <taxon>Bacteria</taxon>
        <taxon>Candidatus Uhriibacteriota</taxon>
    </lineage>
</organism>
<dbReference type="Pfam" id="PF13366">
    <property type="entry name" value="PDDEXK_3"/>
    <property type="match status" value="1"/>
</dbReference>
<evidence type="ECO:0000313" key="1">
    <source>
        <dbReference type="EMBL" id="KKT70612.1"/>
    </source>
</evidence>
<dbReference type="NCBIfam" id="TIGR04256">
    <property type="entry name" value="GxxExxY"/>
    <property type="match status" value="1"/>
</dbReference>
<sequence length="132" mass="15114">MEELSNKADLSYEVVGACFEAYNEVGFGHREKIYYKAIAICLEKRGLTFIQQKRIPVFCHGKKVGDYLVDFLIGDQIILELKVGERFKLNDYKQLKSYLVSFNKPLGLLVRFGEDGVTYTRILPPIQTTPNS</sequence>
<dbReference type="EMBL" id="LCJB01000023">
    <property type="protein sequence ID" value="KKT70612.1"/>
    <property type="molecule type" value="Genomic_DNA"/>
</dbReference>
<gene>
    <name evidence="1" type="ORF">UW63_C0023G0001</name>
</gene>
<accession>A0A0G1LPA4</accession>
<reference evidence="1 2" key="1">
    <citation type="journal article" date="2015" name="Nature">
        <title>rRNA introns, odd ribosomes, and small enigmatic genomes across a large radiation of phyla.</title>
        <authorList>
            <person name="Brown C.T."/>
            <person name="Hug L.A."/>
            <person name="Thomas B.C."/>
            <person name="Sharon I."/>
            <person name="Castelle C.J."/>
            <person name="Singh A."/>
            <person name="Wilkins M.J."/>
            <person name="Williams K.H."/>
            <person name="Banfield J.F."/>
        </authorList>
    </citation>
    <scope>NUCLEOTIDE SEQUENCE [LARGE SCALE GENOMIC DNA]</scope>
</reference>
<comment type="caution">
    <text evidence="1">The sequence shown here is derived from an EMBL/GenBank/DDBJ whole genome shotgun (WGS) entry which is preliminary data.</text>
</comment>
<dbReference type="Proteomes" id="UP000034154">
    <property type="component" value="Unassembled WGS sequence"/>
</dbReference>
<protein>
    <recommendedName>
        <fullName evidence="3">GxxExxY protein</fullName>
    </recommendedName>
</protein>